<name>A0A8D8NEB4_CULPI</name>
<dbReference type="AlphaFoldDB" id="A0A8D8NEB4"/>
<sequence length="168" mass="18553">MARDQVDCIDWSYLCTVHQLVGSNVPAATCSVCYVFGRYHLQETSYGAPQDANSGAGDNPRRTVGRYDGAAIQPAPADRYDVHRNVACLHDRRGQCACAAVPGRHVAADYGSQRHAARCVQADVQRGQTEGTEQAVVEHRQGWNLCVCCSRLRRLRNPRVGRRPSVCR</sequence>
<accession>A0A8D8NEB4</accession>
<protein>
    <submittedName>
        <fullName evidence="2">(northern house mosquito) hypothetical protein</fullName>
    </submittedName>
</protein>
<dbReference type="EMBL" id="HBUE01161932">
    <property type="protein sequence ID" value="CAG6510653.1"/>
    <property type="molecule type" value="Transcribed_RNA"/>
</dbReference>
<feature type="region of interest" description="Disordered" evidence="1">
    <location>
        <begin position="47"/>
        <end position="66"/>
    </location>
</feature>
<dbReference type="EMBL" id="HBUE01267125">
    <property type="protein sequence ID" value="CAG6562057.1"/>
    <property type="molecule type" value="Transcribed_RNA"/>
</dbReference>
<dbReference type="EMBL" id="HBUE01267128">
    <property type="protein sequence ID" value="CAG6562059.1"/>
    <property type="molecule type" value="Transcribed_RNA"/>
</dbReference>
<evidence type="ECO:0000256" key="1">
    <source>
        <dbReference type="SAM" id="MobiDB-lite"/>
    </source>
</evidence>
<reference evidence="2" key="1">
    <citation type="submission" date="2021-05" db="EMBL/GenBank/DDBJ databases">
        <authorList>
            <person name="Alioto T."/>
            <person name="Alioto T."/>
            <person name="Gomez Garrido J."/>
        </authorList>
    </citation>
    <scope>NUCLEOTIDE SEQUENCE</scope>
</reference>
<dbReference type="EMBL" id="HBUE01161935">
    <property type="protein sequence ID" value="CAG6510655.1"/>
    <property type="molecule type" value="Transcribed_RNA"/>
</dbReference>
<evidence type="ECO:0000313" key="2">
    <source>
        <dbReference type="EMBL" id="CAG6562059.1"/>
    </source>
</evidence>
<organism evidence="2">
    <name type="scientific">Culex pipiens</name>
    <name type="common">House mosquito</name>
    <dbReference type="NCBI Taxonomy" id="7175"/>
    <lineage>
        <taxon>Eukaryota</taxon>
        <taxon>Metazoa</taxon>
        <taxon>Ecdysozoa</taxon>
        <taxon>Arthropoda</taxon>
        <taxon>Hexapoda</taxon>
        <taxon>Insecta</taxon>
        <taxon>Pterygota</taxon>
        <taxon>Neoptera</taxon>
        <taxon>Endopterygota</taxon>
        <taxon>Diptera</taxon>
        <taxon>Nematocera</taxon>
        <taxon>Culicoidea</taxon>
        <taxon>Culicidae</taxon>
        <taxon>Culicinae</taxon>
        <taxon>Culicini</taxon>
        <taxon>Culex</taxon>
        <taxon>Culex</taxon>
    </lineage>
</organism>
<proteinExistence type="predicted"/>